<proteinExistence type="predicted"/>
<dbReference type="InterPro" id="IPR013767">
    <property type="entry name" value="PAS_fold"/>
</dbReference>
<reference evidence="10 11" key="1">
    <citation type="submission" date="2021-06" db="EMBL/GenBank/DDBJ databases">
        <title>Complete genome sequence of the secondary alcohol utilizing methanogen Methanospirillum hungatei strain GP1.</title>
        <authorList>
            <person name="Day L.A."/>
            <person name="Costa K.C."/>
        </authorList>
    </citation>
    <scope>NUCLEOTIDE SEQUENCE [LARGE SCALE GENOMIC DNA]</scope>
    <source>
        <strain evidence="10 11">GP1</strain>
    </source>
</reference>
<dbReference type="Pfam" id="PF02518">
    <property type="entry name" value="HATPase_c"/>
    <property type="match status" value="1"/>
</dbReference>
<accession>A0A8F5VNL7</accession>
<protein>
    <recommendedName>
        <fullName evidence="2">histidine kinase</fullName>
        <ecNumber evidence="2">2.7.13.3</ecNumber>
    </recommendedName>
</protein>
<evidence type="ECO:0000256" key="1">
    <source>
        <dbReference type="ARBA" id="ARBA00000085"/>
    </source>
</evidence>
<keyword evidence="3" id="KW-0597">Phosphoprotein</keyword>
<dbReference type="InterPro" id="IPR003594">
    <property type="entry name" value="HATPase_dom"/>
</dbReference>
<dbReference type="Pfam" id="PF05228">
    <property type="entry name" value="CHASE4"/>
    <property type="match status" value="1"/>
</dbReference>
<dbReference type="PANTHER" id="PTHR43304">
    <property type="entry name" value="PHYTOCHROME-LIKE PROTEIN CPH1"/>
    <property type="match status" value="1"/>
</dbReference>
<dbReference type="GO" id="GO:0004673">
    <property type="term" value="F:protein histidine kinase activity"/>
    <property type="evidence" value="ECO:0007669"/>
    <property type="project" value="UniProtKB-EC"/>
</dbReference>
<evidence type="ECO:0000256" key="6">
    <source>
        <dbReference type="SAM" id="Phobius"/>
    </source>
</evidence>
<keyword evidence="4" id="KW-0808">Transferase</keyword>
<comment type="catalytic activity">
    <reaction evidence="1">
        <text>ATP + protein L-histidine = ADP + protein N-phospho-L-histidine.</text>
        <dbReference type="EC" id="2.7.13.3"/>
    </reaction>
</comment>
<dbReference type="PANTHER" id="PTHR43304:SF1">
    <property type="entry name" value="PAC DOMAIN-CONTAINING PROTEIN"/>
    <property type="match status" value="1"/>
</dbReference>
<organism evidence="10 11">
    <name type="scientific">Methanospirillum hungatei</name>
    <dbReference type="NCBI Taxonomy" id="2203"/>
    <lineage>
        <taxon>Archaea</taxon>
        <taxon>Methanobacteriati</taxon>
        <taxon>Methanobacteriota</taxon>
        <taxon>Stenosarchaea group</taxon>
        <taxon>Methanomicrobia</taxon>
        <taxon>Methanomicrobiales</taxon>
        <taxon>Methanospirillaceae</taxon>
        <taxon>Methanospirillum</taxon>
    </lineage>
</organism>
<dbReference type="PROSITE" id="PS50112">
    <property type="entry name" value="PAS"/>
    <property type="match status" value="2"/>
</dbReference>
<dbReference type="CDD" id="cd00130">
    <property type="entry name" value="PAS"/>
    <property type="match status" value="2"/>
</dbReference>
<dbReference type="SMART" id="SM00091">
    <property type="entry name" value="PAS"/>
    <property type="match status" value="3"/>
</dbReference>
<feature type="domain" description="Histidine kinase" evidence="7">
    <location>
        <begin position="762"/>
        <end position="959"/>
    </location>
</feature>
<keyword evidence="5" id="KW-0418">Kinase</keyword>
<evidence type="ECO:0000256" key="3">
    <source>
        <dbReference type="ARBA" id="ARBA00022553"/>
    </source>
</evidence>
<feature type="domain" description="PAC" evidence="9">
    <location>
        <begin position="699"/>
        <end position="751"/>
    </location>
</feature>
<dbReference type="InterPro" id="IPR007892">
    <property type="entry name" value="CHASE4"/>
</dbReference>
<feature type="domain" description="PAS" evidence="8">
    <location>
        <begin position="612"/>
        <end position="682"/>
    </location>
</feature>
<feature type="domain" description="PAC" evidence="9">
    <location>
        <begin position="434"/>
        <end position="485"/>
    </location>
</feature>
<dbReference type="GO" id="GO:0006355">
    <property type="term" value="P:regulation of DNA-templated transcription"/>
    <property type="evidence" value="ECO:0007669"/>
    <property type="project" value="InterPro"/>
</dbReference>
<dbReference type="SMART" id="SM00387">
    <property type="entry name" value="HATPase_c"/>
    <property type="match status" value="1"/>
</dbReference>
<dbReference type="OrthoDB" id="3369at2157"/>
<dbReference type="NCBIfam" id="TIGR00229">
    <property type="entry name" value="sensory_box"/>
    <property type="match status" value="3"/>
</dbReference>
<feature type="domain" description="PAS" evidence="8">
    <location>
        <begin position="360"/>
        <end position="427"/>
    </location>
</feature>
<evidence type="ECO:0000256" key="2">
    <source>
        <dbReference type="ARBA" id="ARBA00012438"/>
    </source>
</evidence>
<dbReference type="Pfam" id="PF00989">
    <property type="entry name" value="PAS"/>
    <property type="match status" value="1"/>
</dbReference>
<dbReference type="AlphaFoldDB" id="A0A8F5VNL7"/>
<keyword evidence="6" id="KW-0812">Transmembrane</keyword>
<feature type="transmembrane region" description="Helical" evidence="6">
    <location>
        <begin position="271"/>
        <end position="293"/>
    </location>
</feature>
<keyword evidence="6" id="KW-0472">Membrane</keyword>
<dbReference type="CDD" id="cd00075">
    <property type="entry name" value="HATPase"/>
    <property type="match status" value="1"/>
</dbReference>
<dbReference type="EMBL" id="CP077107">
    <property type="protein sequence ID" value="QXO94807.1"/>
    <property type="molecule type" value="Genomic_DNA"/>
</dbReference>
<dbReference type="InterPro" id="IPR005467">
    <property type="entry name" value="His_kinase_dom"/>
</dbReference>
<dbReference type="PROSITE" id="PS50109">
    <property type="entry name" value="HIS_KIN"/>
    <property type="match status" value="1"/>
</dbReference>
<dbReference type="Pfam" id="PF13426">
    <property type="entry name" value="PAS_9"/>
    <property type="match status" value="2"/>
</dbReference>
<feature type="transmembrane region" description="Helical" evidence="6">
    <location>
        <begin position="7"/>
        <end position="30"/>
    </location>
</feature>
<evidence type="ECO:0000256" key="5">
    <source>
        <dbReference type="ARBA" id="ARBA00022777"/>
    </source>
</evidence>
<dbReference type="SMART" id="SM00086">
    <property type="entry name" value="PAC"/>
    <property type="match status" value="2"/>
</dbReference>
<evidence type="ECO:0000256" key="4">
    <source>
        <dbReference type="ARBA" id="ARBA00022679"/>
    </source>
</evidence>
<evidence type="ECO:0000313" key="10">
    <source>
        <dbReference type="EMBL" id="QXO94807.1"/>
    </source>
</evidence>
<dbReference type="InterPro" id="IPR052162">
    <property type="entry name" value="Sensor_kinase/Photoreceptor"/>
</dbReference>
<dbReference type="EC" id="2.7.13.3" evidence="2"/>
<dbReference type="InterPro" id="IPR000700">
    <property type="entry name" value="PAS-assoc_C"/>
</dbReference>
<dbReference type="InterPro" id="IPR000014">
    <property type="entry name" value="PAS"/>
</dbReference>
<name>A0A8F5VNL7_METHU</name>
<evidence type="ECO:0000313" key="11">
    <source>
        <dbReference type="Proteomes" id="UP000694228"/>
    </source>
</evidence>
<evidence type="ECO:0000259" key="9">
    <source>
        <dbReference type="PROSITE" id="PS50113"/>
    </source>
</evidence>
<dbReference type="PROSITE" id="PS50113">
    <property type="entry name" value="PAC"/>
    <property type="match status" value="2"/>
</dbReference>
<dbReference type="Proteomes" id="UP000694228">
    <property type="component" value="Chromosome"/>
</dbReference>
<evidence type="ECO:0000259" key="7">
    <source>
        <dbReference type="PROSITE" id="PS50109"/>
    </source>
</evidence>
<keyword evidence="6" id="KW-1133">Transmembrane helix</keyword>
<gene>
    <name evidence="10" type="ORF">KSK55_16120</name>
</gene>
<sequence>MDLRTKAFLIIGLTLICGILLITLFSFSLLNESYTRFEEDDVTQKVIQAQKVLEYEKAQILSLAGDWSRWDESYNFVLDRNEDYIIRNLNYASVENLGIDFALFLKDNSSVKYGTQVNKTTESMEQLSNETIAQILAIPGFFSFDSILDGHSGMIIFPKGPALVTSEPIITSTYQGPAAGILVFGMYLYEEKIQQLSDISDLSIQVTPVSSQNIEPYDYPSVQTKKNIYVNPISEDLIQGFTYLPTLDSQGYLELLVSSPRNIVKQGKETIFAYIIILMGLGLSIIFVSLLTVDQLVLKRLHTLIENIKSRNLKRENLSDILLDGNDEFSDLAKEIHPVFMELGRSRRELEEHVRLLTESEKKYRELADLLPEFVFESDLDGNISFMNQMGMSISGLNQNVHLSDLHILRIIDEADHSRFRSALEKIKTGIPISGVEYTGVKNTGERFPLIMYASPIMSGSVITGLRGFAIDISERKEIETSLRKLANIVEHTSTGIVTGRSHEVDYVNSAYSIMHGMEPSDLLRKNPFIVVTGYPEKQFTPYLESALHSGHATFELDHIRKDGTRFPVLHDLTILSGESSENAIWSLNVQNITEQRLAWKALVESEALRESARQLRDVISRLPDATFVIDKDGWVIFWNQAMEALTGISESDIIGRGRYEYAIPFYAEKRPMLLNAVLNKEGTLMEHFPDASKSGDSLFIEESFPQMGKGGKFFSSMAGPLYDSRKNVIGAIQSMRDITPRIMAEKALMRTNEKLNLLSSITRHDIRNRVSVILGLIPLLKGDEKDPETLEIISIVESAAKLIHDQIEFTRVYQNLGVHSPEWKDVGDLVFKVTDVGIPERIQIENNLSGLFVYADPLLERVFYNLVDNAIRHGGTDLSVIRFYWQHRDTSICIYCQDDGLGIPGDLKEKIFERGYGSNTGLGLFLVREILSITGITIVETGLEGKGARFEVVVPYGGYSVKNRKEE</sequence>
<dbReference type="InterPro" id="IPR001610">
    <property type="entry name" value="PAC"/>
</dbReference>
<evidence type="ECO:0000259" key="8">
    <source>
        <dbReference type="PROSITE" id="PS50112"/>
    </source>
</evidence>